<evidence type="ECO:0000313" key="3">
    <source>
        <dbReference type="EMBL" id="KRY07969.1"/>
    </source>
</evidence>
<protein>
    <submittedName>
        <fullName evidence="3">Uncharacterized protein</fullName>
    </submittedName>
</protein>
<keyword evidence="1" id="KW-1133">Transmembrane helix</keyword>
<dbReference type="EMBL" id="JYDQ01000381">
    <property type="protein sequence ID" value="KRY07969.1"/>
    <property type="molecule type" value="Genomic_DNA"/>
</dbReference>
<accession>A0A0V0Z692</accession>
<keyword evidence="4" id="KW-1185">Reference proteome</keyword>
<comment type="caution">
    <text evidence="3">The sequence shown here is derived from an EMBL/GenBank/DDBJ whole genome shotgun (WGS) entry which is preliminary data.</text>
</comment>
<dbReference type="AlphaFoldDB" id="A0A0V0Z692"/>
<organism evidence="3 4">
    <name type="scientific">Trichinella patagoniensis</name>
    <dbReference type="NCBI Taxonomy" id="990121"/>
    <lineage>
        <taxon>Eukaryota</taxon>
        <taxon>Metazoa</taxon>
        <taxon>Ecdysozoa</taxon>
        <taxon>Nematoda</taxon>
        <taxon>Enoplea</taxon>
        <taxon>Dorylaimia</taxon>
        <taxon>Trichinellida</taxon>
        <taxon>Trichinellidae</taxon>
        <taxon>Trichinella</taxon>
    </lineage>
</organism>
<evidence type="ECO:0000313" key="4">
    <source>
        <dbReference type="Proteomes" id="UP000054783"/>
    </source>
</evidence>
<evidence type="ECO:0000313" key="2">
    <source>
        <dbReference type="EMBL" id="KRY06637.1"/>
    </source>
</evidence>
<name>A0A0V0Z692_9BILA</name>
<gene>
    <name evidence="2" type="ORF">T12_14551</name>
    <name evidence="3" type="ORF">T12_2581</name>
</gene>
<keyword evidence="1" id="KW-0472">Membrane</keyword>
<feature type="transmembrane region" description="Helical" evidence="1">
    <location>
        <begin position="12"/>
        <end position="29"/>
    </location>
</feature>
<reference evidence="3 4" key="1">
    <citation type="submission" date="2015-01" db="EMBL/GenBank/DDBJ databases">
        <title>Evolution of Trichinella species and genotypes.</title>
        <authorList>
            <person name="Korhonen P.K."/>
            <person name="Edoardo P."/>
            <person name="Giuseppe L.R."/>
            <person name="Gasser R.B."/>
        </authorList>
    </citation>
    <scope>NUCLEOTIDE SEQUENCE [LARGE SCALE GENOMIC DNA]</scope>
    <source>
        <strain evidence="3">ISS2496</strain>
    </source>
</reference>
<evidence type="ECO:0000256" key="1">
    <source>
        <dbReference type="SAM" id="Phobius"/>
    </source>
</evidence>
<feature type="transmembrane region" description="Helical" evidence="1">
    <location>
        <begin position="41"/>
        <end position="60"/>
    </location>
</feature>
<keyword evidence="1" id="KW-0812">Transmembrane</keyword>
<sequence>MGQYDPEDNGSLHRALFLPLLSVSVLVLVDGSSASCRNLSTAVFAVAVLGSVSRLTFLVALEPCRVSQGILVVYATVLHSMLGVYLSKERRRCMPISVSFCKYYQWPLSCHSLTRIR</sequence>
<dbReference type="EMBL" id="JYDQ01000719">
    <property type="protein sequence ID" value="KRY06637.1"/>
    <property type="molecule type" value="Genomic_DNA"/>
</dbReference>
<proteinExistence type="predicted"/>
<feature type="transmembrane region" description="Helical" evidence="1">
    <location>
        <begin position="66"/>
        <end position="86"/>
    </location>
</feature>
<dbReference type="Proteomes" id="UP000054783">
    <property type="component" value="Unassembled WGS sequence"/>
</dbReference>